<name>A0A918F3D8_9DEIO</name>
<feature type="domain" description="DUF7674" evidence="1">
    <location>
        <begin position="17"/>
        <end position="113"/>
    </location>
</feature>
<gene>
    <name evidence="2" type="ORF">GCM10008957_12350</name>
</gene>
<proteinExistence type="predicted"/>
<accession>A0A918F3D8</accession>
<reference evidence="2" key="2">
    <citation type="submission" date="2020-09" db="EMBL/GenBank/DDBJ databases">
        <authorList>
            <person name="Sun Q."/>
            <person name="Ohkuma M."/>
        </authorList>
    </citation>
    <scope>NUCLEOTIDE SEQUENCE</scope>
    <source>
        <strain evidence="2">JCM 31311</strain>
    </source>
</reference>
<dbReference type="RefSeq" id="WP_189088637.1">
    <property type="nucleotide sequence ID" value="NZ_BMQL01000004.1"/>
</dbReference>
<evidence type="ECO:0000259" key="1">
    <source>
        <dbReference type="Pfam" id="PF24722"/>
    </source>
</evidence>
<evidence type="ECO:0000313" key="3">
    <source>
        <dbReference type="Proteomes" id="UP000603865"/>
    </source>
</evidence>
<sequence>MALVDRHINDLLQGAKRLFSEIRQEINDHQGLVHIQLSCLAQLSQTLIASKNLTDFQILVELVDQHFEPANERLEKLNNAVYVSFFEYLYLDVENGDLAWAVMPSKLRTEYASFIAALEADGPKKLDYMTNKQKFSQRQKRASRHQK</sequence>
<keyword evidence="3" id="KW-1185">Reference proteome</keyword>
<protein>
    <recommendedName>
        <fullName evidence="1">DUF7674 domain-containing protein</fullName>
    </recommendedName>
</protein>
<evidence type="ECO:0000313" key="2">
    <source>
        <dbReference type="EMBL" id="GGR00997.1"/>
    </source>
</evidence>
<dbReference type="Proteomes" id="UP000603865">
    <property type="component" value="Unassembled WGS sequence"/>
</dbReference>
<dbReference type="AlphaFoldDB" id="A0A918F3D8"/>
<dbReference type="EMBL" id="BMQL01000004">
    <property type="protein sequence ID" value="GGR00997.1"/>
    <property type="molecule type" value="Genomic_DNA"/>
</dbReference>
<dbReference type="InterPro" id="IPR056091">
    <property type="entry name" value="DUF7674"/>
</dbReference>
<comment type="caution">
    <text evidence="2">The sequence shown here is derived from an EMBL/GenBank/DDBJ whole genome shotgun (WGS) entry which is preliminary data.</text>
</comment>
<dbReference type="Pfam" id="PF24722">
    <property type="entry name" value="DUF7674"/>
    <property type="match status" value="1"/>
</dbReference>
<reference evidence="2" key="1">
    <citation type="journal article" date="2014" name="Int. J. Syst. Evol. Microbiol.">
        <title>Complete genome sequence of Corynebacterium casei LMG S-19264T (=DSM 44701T), isolated from a smear-ripened cheese.</title>
        <authorList>
            <consortium name="US DOE Joint Genome Institute (JGI-PGF)"/>
            <person name="Walter F."/>
            <person name="Albersmeier A."/>
            <person name="Kalinowski J."/>
            <person name="Ruckert C."/>
        </authorList>
    </citation>
    <scope>NUCLEOTIDE SEQUENCE</scope>
    <source>
        <strain evidence="2">JCM 31311</strain>
    </source>
</reference>
<organism evidence="2 3">
    <name type="scientific">Deinococcus ruber</name>
    <dbReference type="NCBI Taxonomy" id="1848197"/>
    <lineage>
        <taxon>Bacteria</taxon>
        <taxon>Thermotogati</taxon>
        <taxon>Deinococcota</taxon>
        <taxon>Deinococci</taxon>
        <taxon>Deinococcales</taxon>
        <taxon>Deinococcaceae</taxon>
        <taxon>Deinococcus</taxon>
    </lineage>
</organism>